<dbReference type="GO" id="GO:0016829">
    <property type="term" value="F:lyase activity"/>
    <property type="evidence" value="ECO:0007669"/>
    <property type="project" value="UniProtKB-KW"/>
</dbReference>
<evidence type="ECO:0000313" key="6">
    <source>
        <dbReference type="EMBL" id="QLG27341.1"/>
    </source>
</evidence>
<dbReference type="Pfam" id="PF04295">
    <property type="entry name" value="GD_AH_second"/>
    <property type="match status" value="1"/>
</dbReference>
<feature type="domain" description="D-galactarate/Altronate dehydratase C-terminal" evidence="5">
    <location>
        <begin position="255"/>
        <end position="374"/>
    </location>
</feature>
<keyword evidence="7" id="KW-1185">Reference proteome</keyword>
<dbReference type="PANTHER" id="PTHR30536:SF5">
    <property type="entry name" value="ALTRONATE DEHYDRATASE"/>
    <property type="match status" value="1"/>
</dbReference>
<dbReference type="KEGG" id="halg:HUG10_07165"/>
<dbReference type="InterPro" id="IPR048332">
    <property type="entry name" value="GD_AH_C"/>
</dbReference>
<dbReference type="GO" id="GO:0019698">
    <property type="term" value="P:D-galacturonate catabolic process"/>
    <property type="evidence" value="ECO:0007669"/>
    <property type="project" value="TreeGrafter"/>
</dbReference>
<dbReference type="GeneID" id="56028600"/>
<dbReference type="Proteomes" id="UP000509750">
    <property type="component" value="Chromosome"/>
</dbReference>
<proteinExistence type="inferred from homology"/>
<keyword evidence="2" id="KW-0456">Lyase</keyword>
<dbReference type="RefSeq" id="WP_179168916.1">
    <property type="nucleotide sequence ID" value="NZ_CP058529.1"/>
</dbReference>
<evidence type="ECO:0000259" key="5">
    <source>
        <dbReference type="Pfam" id="PF20629"/>
    </source>
</evidence>
<dbReference type="InterPro" id="IPR007392">
    <property type="entry name" value="GD_AH_second"/>
</dbReference>
<feature type="domain" description="D-galactarate/Altronate dehydratase second" evidence="4">
    <location>
        <begin position="18"/>
        <end position="144"/>
    </location>
</feature>
<dbReference type="Pfam" id="PF20629">
    <property type="entry name" value="GD_AH_C"/>
    <property type="match status" value="1"/>
</dbReference>
<evidence type="ECO:0000256" key="3">
    <source>
        <dbReference type="SAM" id="MobiDB-lite"/>
    </source>
</evidence>
<dbReference type="EMBL" id="CP058529">
    <property type="protein sequence ID" value="QLG27341.1"/>
    <property type="molecule type" value="Genomic_DNA"/>
</dbReference>
<name>A0A7D5K101_9EURY</name>
<evidence type="ECO:0000313" key="7">
    <source>
        <dbReference type="Proteomes" id="UP000509750"/>
    </source>
</evidence>
<feature type="region of interest" description="Disordered" evidence="3">
    <location>
        <begin position="1"/>
        <end position="21"/>
    </location>
</feature>
<dbReference type="AlphaFoldDB" id="A0A7D5K101"/>
<dbReference type="PANTHER" id="PTHR30536">
    <property type="entry name" value="ALTRONATE/GALACTARATE DEHYDRATASE"/>
    <property type="match status" value="1"/>
</dbReference>
<comment type="similarity">
    <text evidence="1">Belongs to the UxaA family.</text>
</comment>
<reference evidence="6 7" key="1">
    <citation type="submission" date="2020-07" db="EMBL/GenBank/DDBJ databases">
        <title>Gai3-2, isolated from salt lake.</title>
        <authorList>
            <person name="Cui H."/>
            <person name="Shi X."/>
        </authorList>
    </citation>
    <scope>NUCLEOTIDE SEQUENCE [LARGE SCALE GENOMIC DNA]</scope>
    <source>
        <strain evidence="6 7">Gai3-2</strain>
    </source>
</reference>
<protein>
    <submittedName>
        <fullName evidence="6">UxaA family hydrolase</fullName>
    </submittedName>
</protein>
<dbReference type="InterPro" id="IPR052172">
    <property type="entry name" value="UxaA_altronate/galactarate_dh"/>
</dbReference>
<evidence type="ECO:0000259" key="4">
    <source>
        <dbReference type="Pfam" id="PF04295"/>
    </source>
</evidence>
<keyword evidence="6" id="KW-0378">Hydrolase</keyword>
<sequence length="377" mass="38831">MSAGSDLEPTPEAGQFEGYERPTGRIGVRNNVLVLPSVICSHVVADRIADAVPEAVSTPHGHGCAQIGSDNDQTRRTFLGLGSNPNVAGTVVVGLGCEVLQSDDVASRLDERGVPVRELSIQDVGGTEECVEAGVEHVRDLRRVARETAHTTAGLGDLTVGVVSSDLDDSTVAEADPLVGRLAESVVEAGGRVVVAGSERLTAHPDDARATAVDEATADAMDELLTRHRDYPAKATRIAAEAGGMEFADTTASWGGLPVSEVVDYGDRVAVDSGLAVLDAPSRFEEAATGLAAAGAQIVVHVTGDGIPAGHPVVPVVKVSGDADTVDALAEDIDVDATSADHAAVRERVLAVANGDPSRAERHGLTQFAITRVGPSM</sequence>
<dbReference type="OrthoDB" id="205785at2157"/>
<dbReference type="GO" id="GO:0016787">
    <property type="term" value="F:hydrolase activity"/>
    <property type="evidence" value="ECO:0007669"/>
    <property type="project" value="UniProtKB-KW"/>
</dbReference>
<evidence type="ECO:0000256" key="2">
    <source>
        <dbReference type="ARBA" id="ARBA00023239"/>
    </source>
</evidence>
<gene>
    <name evidence="6" type="ORF">HUG10_07165</name>
</gene>
<organism evidence="6 7">
    <name type="scientific">Halorarum halophilum</name>
    <dbReference type="NCBI Taxonomy" id="2743090"/>
    <lineage>
        <taxon>Archaea</taxon>
        <taxon>Methanobacteriati</taxon>
        <taxon>Methanobacteriota</taxon>
        <taxon>Stenosarchaea group</taxon>
        <taxon>Halobacteria</taxon>
        <taxon>Halobacteriales</taxon>
        <taxon>Haloferacaceae</taxon>
        <taxon>Halorarum</taxon>
    </lineage>
</organism>
<accession>A0A7D5K101</accession>
<evidence type="ECO:0000256" key="1">
    <source>
        <dbReference type="ARBA" id="ARBA00010986"/>
    </source>
</evidence>